<dbReference type="PROSITE" id="PS01010">
    <property type="entry name" value="CRISP_2"/>
    <property type="match status" value="1"/>
</dbReference>
<dbReference type="PANTHER" id="PTHR10334">
    <property type="entry name" value="CYSTEINE-RICH SECRETORY PROTEIN-RELATED"/>
    <property type="match status" value="1"/>
</dbReference>
<proteinExistence type="predicted"/>
<dbReference type="InterPro" id="IPR014044">
    <property type="entry name" value="CAP_dom"/>
</dbReference>
<evidence type="ECO:0000259" key="1">
    <source>
        <dbReference type="SMART" id="SM00198"/>
    </source>
</evidence>
<accession>A0AAV9DLF7</accession>
<reference evidence="2" key="2">
    <citation type="submission" date="2023-06" db="EMBL/GenBank/DDBJ databases">
        <authorList>
            <person name="Ma L."/>
            <person name="Liu K.-W."/>
            <person name="Li Z."/>
            <person name="Hsiao Y.-Y."/>
            <person name="Qi Y."/>
            <person name="Fu T."/>
            <person name="Tang G."/>
            <person name="Zhang D."/>
            <person name="Sun W.-H."/>
            <person name="Liu D.-K."/>
            <person name="Li Y."/>
            <person name="Chen G.-Z."/>
            <person name="Liu X.-D."/>
            <person name="Liao X.-Y."/>
            <person name="Jiang Y.-T."/>
            <person name="Yu X."/>
            <person name="Hao Y."/>
            <person name="Huang J."/>
            <person name="Zhao X.-W."/>
            <person name="Ke S."/>
            <person name="Chen Y.-Y."/>
            <person name="Wu W.-L."/>
            <person name="Hsu J.-L."/>
            <person name="Lin Y.-F."/>
            <person name="Huang M.-D."/>
            <person name="Li C.-Y."/>
            <person name="Huang L."/>
            <person name="Wang Z.-W."/>
            <person name="Zhao X."/>
            <person name="Zhong W.-Y."/>
            <person name="Peng D.-H."/>
            <person name="Ahmad S."/>
            <person name="Lan S."/>
            <person name="Zhang J.-S."/>
            <person name="Tsai W.-C."/>
            <person name="Van De Peer Y."/>
            <person name="Liu Z.-J."/>
        </authorList>
    </citation>
    <scope>NUCLEOTIDE SEQUENCE</scope>
    <source>
        <strain evidence="2">CP</strain>
        <tissue evidence="2">Leaves</tissue>
    </source>
</reference>
<dbReference type="EMBL" id="JAUJYO010000012">
    <property type="protein sequence ID" value="KAK1302037.1"/>
    <property type="molecule type" value="Genomic_DNA"/>
</dbReference>
<dbReference type="SMART" id="SM00198">
    <property type="entry name" value="SCP"/>
    <property type="match status" value="1"/>
</dbReference>
<dbReference type="PROSITE" id="PS01009">
    <property type="entry name" value="CRISP_1"/>
    <property type="match status" value="1"/>
</dbReference>
<evidence type="ECO:0000313" key="2">
    <source>
        <dbReference type="EMBL" id="KAK1302037.1"/>
    </source>
</evidence>
<protein>
    <recommendedName>
        <fullName evidence="1">SCP domain-containing protein</fullName>
    </recommendedName>
</protein>
<name>A0AAV9DLF7_ACOCL</name>
<dbReference type="CDD" id="cd05381">
    <property type="entry name" value="CAP_PR-1"/>
    <property type="match status" value="1"/>
</dbReference>
<comment type="caution">
    <text evidence="2">The sequence shown here is derived from an EMBL/GenBank/DDBJ whole genome shotgun (WGS) entry which is preliminary data.</text>
</comment>
<dbReference type="InterPro" id="IPR001283">
    <property type="entry name" value="CRISP-related"/>
</dbReference>
<sequence length="184" mass="20096">MTFSVTASAAGLHSLTAGKGTYKSMAREFLRHHNEARVSFSEPPLVWDRSLARYARRHAGRRKLDCGMVHSMGPYGENIFWGTGWEWTASDAVATWVNEHRFYNVTDNTCAPGETCGHYTQVVWKDSLRVGCARVECLNGGVFVSCNYDPPGNWVGESPFGVGVVAVAATAVQARLVSVPGRLG</sequence>
<feature type="domain" description="SCP" evidence="1">
    <location>
        <begin position="24"/>
        <end position="156"/>
    </location>
</feature>
<gene>
    <name evidence="2" type="ORF">QJS10_CPB12g00845</name>
</gene>
<dbReference type="Gene3D" id="3.40.33.10">
    <property type="entry name" value="CAP"/>
    <property type="match status" value="1"/>
</dbReference>
<dbReference type="AlphaFoldDB" id="A0AAV9DLF7"/>
<dbReference type="Pfam" id="PF00188">
    <property type="entry name" value="CAP"/>
    <property type="match status" value="1"/>
</dbReference>
<dbReference type="InterPro" id="IPR018244">
    <property type="entry name" value="Allrgn_V5/Tpx1_CS"/>
</dbReference>
<keyword evidence="3" id="KW-1185">Reference proteome</keyword>
<organism evidence="2 3">
    <name type="scientific">Acorus calamus</name>
    <name type="common">Sweet flag</name>
    <dbReference type="NCBI Taxonomy" id="4465"/>
    <lineage>
        <taxon>Eukaryota</taxon>
        <taxon>Viridiplantae</taxon>
        <taxon>Streptophyta</taxon>
        <taxon>Embryophyta</taxon>
        <taxon>Tracheophyta</taxon>
        <taxon>Spermatophyta</taxon>
        <taxon>Magnoliopsida</taxon>
        <taxon>Liliopsida</taxon>
        <taxon>Acoraceae</taxon>
        <taxon>Acorus</taxon>
    </lineage>
</organism>
<dbReference type="SUPFAM" id="SSF55797">
    <property type="entry name" value="PR-1-like"/>
    <property type="match status" value="1"/>
</dbReference>
<evidence type="ECO:0000313" key="3">
    <source>
        <dbReference type="Proteomes" id="UP001180020"/>
    </source>
</evidence>
<dbReference type="InterPro" id="IPR035940">
    <property type="entry name" value="CAP_sf"/>
</dbReference>
<dbReference type="GO" id="GO:0005576">
    <property type="term" value="C:extracellular region"/>
    <property type="evidence" value="ECO:0007669"/>
    <property type="project" value="InterPro"/>
</dbReference>
<dbReference type="FunFam" id="3.40.33.10:FF:000004">
    <property type="entry name" value="CAP, cysteine-rich secretory protein, antigen 5"/>
    <property type="match status" value="1"/>
</dbReference>
<dbReference type="Proteomes" id="UP001180020">
    <property type="component" value="Unassembled WGS sequence"/>
</dbReference>
<dbReference type="PRINTS" id="PR00837">
    <property type="entry name" value="V5TPXLIKE"/>
</dbReference>
<reference evidence="2" key="1">
    <citation type="journal article" date="2023" name="Nat. Commun.">
        <title>Diploid and tetraploid genomes of Acorus and the evolution of monocots.</title>
        <authorList>
            <person name="Ma L."/>
            <person name="Liu K.W."/>
            <person name="Li Z."/>
            <person name="Hsiao Y.Y."/>
            <person name="Qi Y."/>
            <person name="Fu T."/>
            <person name="Tang G.D."/>
            <person name="Zhang D."/>
            <person name="Sun W.H."/>
            <person name="Liu D.K."/>
            <person name="Li Y."/>
            <person name="Chen G.Z."/>
            <person name="Liu X.D."/>
            <person name="Liao X.Y."/>
            <person name="Jiang Y.T."/>
            <person name="Yu X."/>
            <person name="Hao Y."/>
            <person name="Huang J."/>
            <person name="Zhao X.W."/>
            <person name="Ke S."/>
            <person name="Chen Y.Y."/>
            <person name="Wu W.L."/>
            <person name="Hsu J.L."/>
            <person name="Lin Y.F."/>
            <person name="Huang M.D."/>
            <person name="Li C.Y."/>
            <person name="Huang L."/>
            <person name="Wang Z.W."/>
            <person name="Zhao X."/>
            <person name="Zhong W.Y."/>
            <person name="Peng D.H."/>
            <person name="Ahmad S."/>
            <person name="Lan S."/>
            <person name="Zhang J.S."/>
            <person name="Tsai W.C."/>
            <person name="Van de Peer Y."/>
            <person name="Liu Z.J."/>
        </authorList>
    </citation>
    <scope>NUCLEOTIDE SEQUENCE</scope>
    <source>
        <strain evidence="2">CP</strain>
    </source>
</reference>